<accession>A0A0B0PJH8</accession>
<keyword evidence="2" id="KW-1185">Reference proteome</keyword>
<protein>
    <submittedName>
        <fullName evidence="1">Uncharacterized protein</fullName>
    </submittedName>
</protein>
<dbReference type="EMBL" id="KN431434">
    <property type="protein sequence ID" value="KHG25140.1"/>
    <property type="molecule type" value="Genomic_DNA"/>
</dbReference>
<sequence>MSLQLIDIHLSANIPLLHNSDLNVH</sequence>
<evidence type="ECO:0000313" key="2">
    <source>
        <dbReference type="Proteomes" id="UP000032142"/>
    </source>
</evidence>
<reference evidence="2" key="1">
    <citation type="submission" date="2014-09" db="EMBL/GenBank/DDBJ databases">
        <authorList>
            <person name="Mudge J."/>
            <person name="Ramaraj T."/>
            <person name="Lindquist I.E."/>
            <person name="Bharti A.K."/>
            <person name="Sundararajan A."/>
            <person name="Cameron C.T."/>
            <person name="Woodward J.E."/>
            <person name="May G.D."/>
            <person name="Brubaker C."/>
            <person name="Broadhvest J."/>
            <person name="Wilkins T.A."/>
        </authorList>
    </citation>
    <scope>NUCLEOTIDE SEQUENCE</scope>
    <source>
        <strain evidence="2">cv. AKA8401</strain>
    </source>
</reference>
<evidence type="ECO:0000313" key="1">
    <source>
        <dbReference type="EMBL" id="KHG25140.1"/>
    </source>
</evidence>
<organism evidence="1 2">
    <name type="scientific">Gossypium arboreum</name>
    <name type="common">Tree cotton</name>
    <name type="synonym">Gossypium nanking</name>
    <dbReference type="NCBI Taxonomy" id="29729"/>
    <lineage>
        <taxon>Eukaryota</taxon>
        <taxon>Viridiplantae</taxon>
        <taxon>Streptophyta</taxon>
        <taxon>Embryophyta</taxon>
        <taxon>Tracheophyta</taxon>
        <taxon>Spermatophyta</taxon>
        <taxon>Magnoliopsida</taxon>
        <taxon>eudicotyledons</taxon>
        <taxon>Gunneridae</taxon>
        <taxon>Pentapetalae</taxon>
        <taxon>rosids</taxon>
        <taxon>malvids</taxon>
        <taxon>Malvales</taxon>
        <taxon>Malvaceae</taxon>
        <taxon>Malvoideae</taxon>
        <taxon>Gossypium</taxon>
    </lineage>
</organism>
<gene>
    <name evidence="1" type="ORF">F383_30963</name>
</gene>
<dbReference type="Proteomes" id="UP000032142">
    <property type="component" value="Unassembled WGS sequence"/>
</dbReference>
<name>A0A0B0PJH8_GOSAR</name>
<dbReference type="AlphaFoldDB" id="A0A0B0PJH8"/>
<proteinExistence type="predicted"/>